<organism evidence="1">
    <name type="scientific">marine sediment metagenome</name>
    <dbReference type="NCBI Taxonomy" id="412755"/>
    <lineage>
        <taxon>unclassified sequences</taxon>
        <taxon>metagenomes</taxon>
        <taxon>ecological metagenomes</taxon>
    </lineage>
</organism>
<name>X1V529_9ZZZZ</name>
<accession>X1V529</accession>
<evidence type="ECO:0000313" key="1">
    <source>
        <dbReference type="EMBL" id="GAJ24893.1"/>
    </source>
</evidence>
<dbReference type="EMBL" id="BARW01036200">
    <property type="protein sequence ID" value="GAJ24893.1"/>
    <property type="molecule type" value="Genomic_DNA"/>
</dbReference>
<gene>
    <name evidence="1" type="ORF">S12H4_56259</name>
</gene>
<dbReference type="AlphaFoldDB" id="X1V529"/>
<sequence>MTMSGKVKITIDVEINETLMEMAKEGMANMPKMMGMMTKKKEPE</sequence>
<protein>
    <submittedName>
        <fullName evidence="1">Uncharacterized protein</fullName>
    </submittedName>
</protein>
<proteinExistence type="predicted"/>
<comment type="caution">
    <text evidence="1">The sequence shown here is derived from an EMBL/GenBank/DDBJ whole genome shotgun (WGS) entry which is preliminary data.</text>
</comment>
<reference evidence="1" key="1">
    <citation type="journal article" date="2014" name="Front. Microbiol.">
        <title>High frequency of phylogenetically diverse reductive dehalogenase-homologous genes in deep subseafloor sedimentary metagenomes.</title>
        <authorList>
            <person name="Kawai M."/>
            <person name="Futagami T."/>
            <person name="Toyoda A."/>
            <person name="Takaki Y."/>
            <person name="Nishi S."/>
            <person name="Hori S."/>
            <person name="Arai W."/>
            <person name="Tsubouchi T."/>
            <person name="Morono Y."/>
            <person name="Uchiyama I."/>
            <person name="Ito T."/>
            <person name="Fujiyama A."/>
            <person name="Inagaki F."/>
            <person name="Takami H."/>
        </authorList>
    </citation>
    <scope>NUCLEOTIDE SEQUENCE</scope>
    <source>
        <strain evidence="1">Expedition CK06-06</strain>
    </source>
</reference>